<dbReference type="GO" id="GO:0016787">
    <property type="term" value="F:hydrolase activity"/>
    <property type="evidence" value="ECO:0007669"/>
    <property type="project" value="UniProtKB-KW"/>
</dbReference>
<dbReference type="OrthoDB" id="9806180at2"/>
<keyword evidence="4" id="KW-1185">Reference proteome</keyword>
<dbReference type="InterPro" id="IPR050300">
    <property type="entry name" value="GDXG_lipolytic_enzyme"/>
</dbReference>
<proteinExistence type="predicted"/>
<organism evidence="3 4">
    <name type="scientific">Rhizobium deserti</name>
    <dbReference type="NCBI Taxonomy" id="2547961"/>
    <lineage>
        <taxon>Bacteria</taxon>
        <taxon>Pseudomonadati</taxon>
        <taxon>Pseudomonadota</taxon>
        <taxon>Alphaproteobacteria</taxon>
        <taxon>Hyphomicrobiales</taxon>
        <taxon>Rhizobiaceae</taxon>
        <taxon>Rhizobium/Agrobacterium group</taxon>
        <taxon>Rhizobium</taxon>
    </lineage>
</organism>
<dbReference type="PANTHER" id="PTHR48081">
    <property type="entry name" value="AB HYDROLASE SUPERFAMILY PROTEIN C4A8.06C"/>
    <property type="match status" value="1"/>
</dbReference>
<dbReference type="EMBL" id="SMTL01000007">
    <property type="protein sequence ID" value="TDK31307.1"/>
    <property type="molecule type" value="Genomic_DNA"/>
</dbReference>
<dbReference type="Gene3D" id="3.40.50.1820">
    <property type="entry name" value="alpha/beta hydrolase"/>
    <property type="match status" value="1"/>
</dbReference>
<evidence type="ECO:0000256" key="1">
    <source>
        <dbReference type="ARBA" id="ARBA00022801"/>
    </source>
</evidence>
<dbReference type="AlphaFoldDB" id="A0A4R5U9Z0"/>
<dbReference type="Proteomes" id="UP000295238">
    <property type="component" value="Unassembled WGS sequence"/>
</dbReference>
<gene>
    <name evidence="3" type="ORF">E2F50_20420</name>
</gene>
<reference evidence="3 4" key="1">
    <citation type="submission" date="2019-03" db="EMBL/GenBank/DDBJ databases">
        <title>Rhizobium sp. nov., an bacterium isolated from biocrust in Mu Us Desert.</title>
        <authorList>
            <person name="Lixiong L."/>
        </authorList>
    </citation>
    <scope>NUCLEOTIDE SEQUENCE [LARGE SCALE GENOMIC DNA]</scope>
    <source>
        <strain evidence="3 4">SPY-1</strain>
    </source>
</reference>
<comment type="caution">
    <text evidence="3">The sequence shown here is derived from an EMBL/GenBank/DDBJ whole genome shotgun (WGS) entry which is preliminary data.</text>
</comment>
<evidence type="ECO:0000313" key="4">
    <source>
        <dbReference type="Proteomes" id="UP000295238"/>
    </source>
</evidence>
<evidence type="ECO:0000259" key="2">
    <source>
        <dbReference type="Pfam" id="PF07859"/>
    </source>
</evidence>
<accession>A0A4R5U9Z0</accession>
<keyword evidence="1 3" id="KW-0378">Hydrolase</keyword>
<sequence>MNIDPMTIFERSEIASAHRLNRILAYLPRYHTGRRPNARLLNALIGIGQKFAPSVQSKDVSLSAFQITVPSGKREVRLLRPPAPGSAIFLHFHGGAWVLGNARLDDRWNASIASKADVTVAAPDFHLATDDHLDRTIDDAVAVTEWILDHLDQLGAKTLFIGGESSGAHLAACSLVRLAARRPLNGLCGFLSFCGAFDMAGSDSLKQADGRSLILDAPSALRNLERLTATLPAGAVHSPEVSPYLADLSGMPPALFIGGALDPIRDDSQKIYDRWAGCNGNATILIVPEAPHGFERLPTRLADKTLAYACEWMKKVAYA</sequence>
<dbReference type="PANTHER" id="PTHR48081:SF8">
    <property type="entry name" value="ALPHA_BETA HYDROLASE FOLD-3 DOMAIN-CONTAINING PROTEIN-RELATED"/>
    <property type="match status" value="1"/>
</dbReference>
<dbReference type="RefSeq" id="WP_133318023.1">
    <property type="nucleotide sequence ID" value="NZ_SMTL01000007.1"/>
</dbReference>
<protein>
    <submittedName>
        <fullName evidence="3">Alpha/beta hydrolase</fullName>
    </submittedName>
</protein>
<dbReference type="Pfam" id="PF07859">
    <property type="entry name" value="Abhydrolase_3"/>
    <property type="match status" value="1"/>
</dbReference>
<dbReference type="InterPro" id="IPR029058">
    <property type="entry name" value="AB_hydrolase_fold"/>
</dbReference>
<feature type="domain" description="Alpha/beta hydrolase fold-3" evidence="2">
    <location>
        <begin position="90"/>
        <end position="295"/>
    </location>
</feature>
<dbReference type="InterPro" id="IPR013094">
    <property type="entry name" value="AB_hydrolase_3"/>
</dbReference>
<dbReference type="SUPFAM" id="SSF53474">
    <property type="entry name" value="alpha/beta-Hydrolases"/>
    <property type="match status" value="1"/>
</dbReference>
<name>A0A4R5U9Z0_9HYPH</name>
<evidence type="ECO:0000313" key="3">
    <source>
        <dbReference type="EMBL" id="TDK31307.1"/>
    </source>
</evidence>